<evidence type="ECO:0000256" key="3">
    <source>
        <dbReference type="ARBA" id="ARBA00022737"/>
    </source>
</evidence>
<dbReference type="PROSITE" id="PS50082">
    <property type="entry name" value="WD_REPEATS_2"/>
    <property type="match status" value="1"/>
</dbReference>
<dbReference type="STRING" id="946362.F2URB8"/>
<keyword evidence="7" id="KW-0175">Coiled coil</keyword>
<dbReference type="EMBL" id="GL832991">
    <property type="protein sequence ID" value="EGD80221.1"/>
    <property type="molecule type" value="Genomic_DNA"/>
</dbReference>
<organism evidence="11">
    <name type="scientific">Salpingoeca rosetta (strain ATCC 50818 / BSB-021)</name>
    <dbReference type="NCBI Taxonomy" id="946362"/>
    <lineage>
        <taxon>Eukaryota</taxon>
        <taxon>Choanoflagellata</taxon>
        <taxon>Craspedida</taxon>
        <taxon>Salpingoecidae</taxon>
        <taxon>Salpingoeca</taxon>
    </lineage>
</organism>
<dbReference type="KEGG" id="sre:PTSG_10899"/>
<dbReference type="PANTHER" id="PTHR10582:SF2">
    <property type="entry name" value="INACTIVE"/>
    <property type="match status" value="1"/>
</dbReference>
<feature type="coiled-coil region" evidence="7">
    <location>
        <begin position="920"/>
        <end position="947"/>
    </location>
</feature>
<dbReference type="PANTHER" id="PTHR10582">
    <property type="entry name" value="TRANSIENT RECEPTOR POTENTIAL ION CHANNEL PROTEIN"/>
    <property type="match status" value="1"/>
</dbReference>
<feature type="repeat" description="WD" evidence="6">
    <location>
        <begin position="132"/>
        <end position="166"/>
    </location>
</feature>
<dbReference type="GO" id="GO:0005886">
    <property type="term" value="C:plasma membrane"/>
    <property type="evidence" value="ECO:0007669"/>
    <property type="project" value="TreeGrafter"/>
</dbReference>
<feature type="transmembrane region" description="Helical" evidence="8">
    <location>
        <begin position="821"/>
        <end position="842"/>
    </location>
</feature>
<dbReference type="Pfam" id="PF00520">
    <property type="entry name" value="Ion_trans"/>
    <property type="match status" value="1"/>
</dbReference>
<name>F2URB8_SALR5</name>
<feature type="domain" description="Ion transport" evidence="9">
    <location>
        <begin position="632"/>
        <end position="852"/>
    </location>
</feature>
<proteinExistence type="predicted"/>
<gene>
    <name evidence="10" type="ORF">PTSG_10899</name>
</gene>
<dbReference type="SUPFAM" id="SSF50978">
    <property type="entry name" value="WD40 repeat-like"/>
    <property type="match status" value="1"/>
</dbReference>
<dbReference type="SMART" id="SM00320">
    <property type="entry name" value="WD40"/>
    <property type="match status" value="3"/>
</dbReference>
<dbReference type="Proteomes" id="UP000007799">
    <property type="component" value="Unassembled WGS sequence"/>
</dbReference>
<keyword evidence="5 8" id="KW-0472">Membrane</keyword>
<evidence type="ECO:0000256" key="6">
    <source>
        <dbReference type="PROSITE-ProRule" id="PRU00221"/>
    </source>
</evidence>
<keyword evidence="6" id="KW-0853">WD repeat</keyword>
<dbReference type="RefSeq" id="XP_004988283.1">
    <property type="nucleotide sequence ID" value="XM_004988226.1"/>
</dbReference>
<dbReference type="GO" id="GO:0005216">
    <property type="term" value="F:monoatomic ion channel activity"/>
    <property type="evidence" value="ECO:0007669"/>
    <property type="project" value="InterPro"/>
</dbReference>
<dbReference type="InterPro" id="IPR015943">
    <property type="entry name" value="WD40/YVTN_repeat-like_dom_sf"/>
</dbReference>
<evidence type="ECO:0000259" key="9">
    <source>
        <dbReference type="Pfam" id="PF00520"/>
    </source>
</evidence>
<evidence type="ECO:0000256" key="2">
    <source>
        <dbReference type="ARBA" id="ARBA00022692"/>
    </source>
</evidence>
<dbReference type="InterPro" id="IPR001680">
    <property type="entry name" value="WD40_rpt"/>
</dbReference>
<dbReference type="PROSITE" id="PS50294">
    <property type="entry name" value="WD_REPEATS_REGION"/>
    <property type="match status" value="1"/>
</dbReference>
<sequence>MTAAAQRAGRKTLHLPTQRRRSCFTTTTTGHRNRINTKNSRNTKNRNHCRAPLAVLERTAVSGSEGGYLKLWDVEARNPLHDDPIATQNHAAHAVTALCMLRGNRFAFARKDGSIQLWNMNMGTDQRFQGRRNAHIGGVTCLAVTPDGQHLVSGGRDCTIRVWHVNHDDDGDHGLQLRNQINTRGSVHNLALDADGQRIVSVSWYGPLLVPQLWASVVTYVVCVSLVLGSVALAILHSLWWLFLAALTAIFLWLITGTSTQVQMHDVDTGRLCTSRGLVSWLTGFHNPLRFTFTSYARCTVIDGYVLVLDDDGQCTFFTWDDPIDQLVKIGALQTRVRDQPPALCTLFSNDEPMQPCVIISGEVPAIFNIATAVQVFALQAGAVRGSQLRSTKRMFEFLKQRVVTEGVSTPLDDSQLLARLNNDMSAEDCLSWAEKQADEKKPFYNVLEALIWKHVVHANPERAMTLLAQRLELPPVPRRLVPNGSIPHSKAWVRHGDFVVLRKEVLARALEAGALDRGAQPHTRASLREIEREIRRQKNKKAERVATKALLMDVQHMTPLLSVLVHNKASQFFELLAIRAAVEHKWRANKPPFVCEAVVRVVQLAMLVAVSVSIRDWEERFLVRPIWEQVLIIALFVLDFQNINSLELRYDTTNNRFRGNIWTLFNLARIITMTTLLTLLLIPNENARTALAFSVFFHWIGLFQFLVAWDKTGPVVLMIFSILRDTWPFILVLALVVAGSTNALYVFLHQPHPNPALAASPNHVAGATASGCRPGVNAAAPGFEDFAQALFSTSLMLLFGNIDTGIFDVDEQGAPAMVRILFLLVAVLTLVILLNLLIAVLSDSYERIQATSARELTLARGIIVDAGYNHPSARLLLRVLYLLHIVSTSSPEASDEAVVLIPASAEQRTKVRPEWQGAMQEIKHRINDLEAKVDGKLKEVDDKLDRLLQLTSRTDEHVMTHDTSQSDCKCTNLPAYT</sequence>
<dbReference type="AlphaFoldDB" id="F2URB8"/>
<dbReference type="InParanoid" id="F2URB8"/>
<evidence type="ECO:0000313" key="10">
    <source>
        <dbReference type="EMBL" id="EGD80221.1"/>
    </source>
</evidence>
<dbReference type="InterPro" id="IPR005821">
    <property type="entry name" value="Ion_trans_dom"/>
</dbReference>
<protein>
    <recommendedName>
        <fullName evidence="9">Ion transport domain-containing protein</fullName>
    </recommendedName>
</protein>
<evidence type="ECO:0000256" key="8">
    <source>
        <dbReference type="SAM" id="Phobius"/>
    </source>
</evidence>
<feature type="transmembrane region" description="Helical" evidence="8">
    <location>
        <begin position="690"/>
        <end position="710"/>
    </location>
</feature>
<feature type="transmembrane region" description="Helical" evidence="8">
    <location>
        <begin position="665"/>
        <end position="684"/>
    </location>
</feature>
<reference evidence="10" key="1">
    <citation type="submission" date="2009-08" db="EMBL/GenBank/DDBJ databases">
        <title>Annotation of Salpingoeca rosetta.</title>
        <authorList>
            <consortium name="The Broad Institute Genome Sequencing Platform"/>
            <person name="Russ C."/>
            <person name="Cuomo C."/>
            <person name="Burger G."/>
            <person name="Gray M.W."/>
            <person name="Holland P.W.H."/>
            <person name="King N."/>
            <person name="Lang F.B.F."/>
            <person name="Roger A.J."/>
            <person name="Ruiz-Trillo I."/>
            <person name="Young S.K."/>
            <person name="Zeng Q."/>
            <person name="Gargeya S."/>
            <person name="Alvarado L."/>
            <person name="Berlin A."/>
            <person name="Chapman S.B."/>
            <person name="Chen Z."/>
            <person name="Freedman E."/>
            <person name="Gellesch M."/>
            <person name="Goldberg J."/>
            <person name="Griggs A."/>
            <person name="Gujja S."/>
            <person name="Heilman E."/>
            <person name="Heiman D."/>
            <person name="Howarth C."/>
            <person name="Mehta T."/>
            <person name="Neiman D."/>
            <person name="Pearson M."/>
            <person name="Roberts A."/>
            <person name="Saif S."/>
            <person name="Shea T."/>
            <person name="Shenoy N."/>
            <person name="Sisk P."/>
            <person name="Stolte C."/>
            <person name="Sykes S."/>
            <person name="White J."/>
            <person name="Yandava C."/>
            <person name="Haas B."/>
            <person name="Nusbaum C."/>
            <person name="Birren B."/>
        </authorList>
    </citation>
    <scope>NUCLEOTIDE SEQUENCE [LARGE SCALE GENOMIC DNA]</scope>
    <source>
        <strain evidence="10">ATCC 50818</strain>
    </source>
</reference>
<dbReference type="Pfam" id="PF00400">
    <property type="entry name" value="WD40"/>
    <property type="match status" value="1"/>
</dbReference>
<keyword evidence="11" id="KW-1185">Reference proteome</keyword>
<dbReference type="GeneID" id="16068810"/>
<evidence type="ECO:0000256" key="5">
    <source>
        <dbReference type="ARBA" id="ARBA00023136"/>
    </source>
</evidence>
<dbReference type="GO" id="GO:0098703">
    <property type="term" value="P:calcium ion import across plasma membrane"/>
    <property type="evidence" value="ECO:0007669"/>
    <property type="project" value="TreeGrafter"/>
</dbReference>
<keyword evidence="4 8" id="KW-1133">Transmembrane helix</keyword>
<keyword evidence="3" id="KW-0677">Repeat</keyword>
<evidence type="ECO:0000256" key="4">
    <source>
        <dbReference type="ARBA" id="ARBA00022989"/>
    </source>
</evidence>
<feature type="transmembrane region" description="Helical" evidence="8">
    <location>
        <begin position="213"/>
        <end position="233"/>
    </location>
</feature>
<accession>F2URB8</accession>
<keyword evidence="2 8" id="KW-0812">Transmembrane</keyword>
<comment type="subcellular location">
    <subcellularLocation>
        <location evidence="1">Membrane</location>
        <topology evidence="1">Multi-pass membrane protein</topology>
    </subcellularLocation>
</comment>
<evidence type="ECO:0000256" key="7">
    <source>
        <dbReference type="SAM" id="Coils"/>
    </source>
</evidence>
<dbReference type="OrthoDB" id="2624652at2759"/>
<evidence type="ECO:0000313" key="11">
    <source>
        <dbReference type="Proteomes" id="UP000007799"/>
    </source>
</evidence>
<dbReference type="InterPro" id="IPR024862">
    <property type="entry name" value="TRPV"/>
</dbReference>
<dbReference type="InterPro" id="IPR036322">
    <property type="entry name" value="WD40_repeat_dom_sf"/>
</dbReference>
<feature type="transmembrane region" description="Helical" evidence="8">
    <location>
        <begin position="239"/>
        <end position="256"/>
    </location>
</feature>
<dbReference type="Gene3D" id="2.130.10.10">
    <property type="entry name" value="YVTN repeat-like/Quinoprotein amine dehydrogenase"/>
    <property type="match status" value="1"/>
</dbReference>
<evidence type="ECO:0000256" key="1">
    <source>
        <dbReference type="ARBA" id="ARBA00004141"/>
    </source>
</evidence>
<feature type="transmembrane region" description="Helical" evidence="8">
    <location>
        <begin position="730"/>
        <end position="749"/>
    </location>
</feature>